<accession>A0A5N5XD47</accession>
<dbReference type="PANTHER" id="PTHR23502">
    <property type="entry name" value="MAJOR FACILITATOR SUPERFAMILY"/>
    <property type="match status" value="1"/>
</dbReference>
<dbReference type="GO" id="GO:0022857">
    <property type="term" value="F:transmembrane transporter activity"/>
    <property type="evidence" value="ECO:0007669"/>
    <property type="project" value="InterPro"/>
</dbReference>
<feature type="transmembrane region" description="Helical" evidence="6">
    <location>
        <begin position="388"/>
        <end position="404"/>
    </location>
</feature>
<feature type="transmembrane region" description="Helical" evidence="6">
    <location>
        <begin position="74"/>
        <end position="93"/>
    </location>
</feature>
<reference evidence="7 8" key="1">
    <citation type="submission" date="2019-04" db="EMBL/GenBank/DDBJ databases">
        <title>Friends and foes A comparative genomics study of 23 Aspergillus species from section Flavi.</title>
        <authorList>
            <consortium name="DOE Joint Genome Institute"/>
            <person name="Kjaerbolling I."/>
            <person name="Vesth T."/>
            <person name="Frisvad J.C."/>
            <person name="Nybo J.L."/>
            <person name="Theobald S."/>
            <person name="Kildgaard S."/>
            <person name="Isbrandt T."/>
            <person name="Kuo A."/>
            <person name="Sato A."/>
            <person name="Lyhne E.K."/>
            <person name="Kogle M.E."/>
            <person name="Wiebenga A."/>
            <person name="Kun R.S."/>
            <person name="Lubbers R.J."/>
            <person name="Makela M.R."/>
            <person name="Barry K."/>
            <person name="Chovatia M."/>
            <person name="Clum A."/>
            <person name="Daum C."/>
            <person name="Haridas S."/>
            <person name="He G."/>
            <person name="LaButti K."/>
            <person name="Lipzen A."/>
            <person name="Mondo S."/>
            <person name="Riley R."/>
            <person name="Salamov A."/>
            <person name="Simmons B.A."/>
            <person name="Magnuson J.K."/>
            <person name="Henrissat B."/>
            <person name="Mortensen U.H."/>
            <person name="Larsen T.O."/>
            <person name="Devries R.P."/>
            <person name="Grigoriev I.V."/>
            <person name="Machida M."/>
            <person name="Baker S.E."/>
            <person name="Andersen M.R."/>
        </authorList>
    </citation>
    <scope>NUCLEOTIDE SEQUENCE [LARGE SCALE GENOMIC DNA]</scope>
    <source>
        <strain evidence="7 8">CBS 151.66</strain>
    </source>
</reference>
<evidence type="ECO:0000313" key="7">
    <source>
        <dbReference type="EMBL" id="KAB8078611.1"/>
    </source>
</evidence>
<feature type="transmembrane region" description="Helical" evidence="6">
    <location>
        <begin position="221"/>
        <end position="245"/>
    </location>
</feature>
<feature type="transmembrane region" description="Helical" evidence="6">
    <location>
        <begin position="251"/>
        <end position="271"/>
    </location>
</feature>
<feature type="transmembrane region" description="Helical" evidence="6">
    <location>
        <begin position="153"/>
        <end position="173"/>
    </location>
</feature>
<gene>
    <name evidence="7" type="ORF">BDV29DRAFT_187754</name>
</gene>
<organism evidence="7 8">
    <name type="scientific">Aspergillus leporis</name>
    <dbReference type="NCBI Taxonomy" id="41062"/>
    <lineage>
        <taxon>Eukaryota</taxon>
        <taxon>Fungi</taxon>
        <taxon>Dikarya</taxon>
        <taxon>Ascomycota</taxon>
        <taxon>Pezizomycotina</taxon>
        <taxon>Eurotiomycetes</taxon>
        <taxon>Eurotiomycetidae</taxon>
        <taxon>Eurotiales</taxon>
        <taxon>Aspergillaceae</taxon>
        <taxon>Aspergillus</taxon>
        <taxon>Aspergillus subgen. Circumdati</taxon>
    </lineage>
</organism>
<dbReference type="EMBL" id="ML732156">
    <property type="protein sequence ID" value="KAB8078611.1"/>
    <property type="molecule type" value="Genomic_DNA"/>
</dbReference>
<proteinExistence type="inferred from homology"/>
<dbReference type="InterPro" id="IPR011701">
    <property type="entry name" value="MFS"/>
</dbReference>
<protein>
    <submittedName>
        <fullName evidence="7">Efflux pump antibiotic resistance protein</fullName>
    </submittedName>
</protein>
<keyword evidence="3 6" id="KW-0812">Transmembrane</keyword>
<dbReference type="InterPro" id="IPR036259">
    <property type="entry name" value="MFS_trans_sf"/>
</dbReference>
<dbReference type="GO" id="GO:0005886">
    <property type="term" value="C:plasma membrane"/>
    <property type="evidence" value="ECO:0007669"/>
    <property type="project" value="UniProtKB-SubCell"/>
</dbReference>
<feature type="transmembrane region" description="Helical" evidence="6">
    <location>
        <begin position="49"/>
        <end position="68"/>
    </location>
</feature>
<evidence type="ECO:0000256" key="1">
    <source>
        <dbReference type="ARBA" id="ARBA00004651"/>
    </source>
</evidence>
<dbReference type="Gene3D" id="1.20.1250.20">
    <property type="entry name" value="MFS general substrate transporter like domains"/>
    <property type="match status" value="1"/>
</dbReference>
<feature type="transmembrane region" description="Helical" evidence="6">
    <location>
        <begin position="323"/>
        <end position="342"/>
    </location>
</feature>
<keyword evidence="4 6" id="KW-1133">Transmembrane helix</keyword>
<evidence type="ECO:0000256" key="2">
    <source>
        <dbReference type="ARBA" id="ARBA00008335"/>
    </source>
</evidence>
<sequence length="415" mass="46340">MHPYNMSTGRRWLVVIIVSMGSLCVACTSSIYSTTYAQILEEFHCPQEIAALGLSLFIWGLGLGPLILSPLSEGVVYLGSFTFFLIWLIPCAVAKNIQTLLVARFLDGDTVGDIFPRLQLATPMMVYTASPFVGPKLGSLAGGFINQYTNWRWIFYALIFWAATMLISIYFFVPETYPPVLLKRKAQAVRKVAGNSSPLAPSEQTSLPLNKMIIRSIYRPIMLLTLEPMCFNLCIYSAILLGILYLSSAPWAYFLSLLVGMIFAILSDPYWRSNYSRLERNHQATVTEGEKFCPEWRLPPVIAGAPLVTAGLFIFTWTVYPNIHWIVSMIGSALFGAGTILVYSGIFTFLVDVYSSYAASALAANSFVRSKFGGIFPLFGTQMYNRLGLNWASCLLAYIFYTYGTQIRKKSRFAS</sequence>
<dbReference type="FunFam" id="1.20.1250.20:FF:000082">
    <property type="entry name" value="MFS multidrug transporter, putative"/>
    <property type="match status" value="1"/>
</dbReference>
<name>A0A5N5XD47_9EURO</name>
<evidence type="ECO:0000256" key="3">
    <source>
        <dbReference type="ARBA" id="ARBA00022692"/>
    </source>
</evidence>
<dbReference type="Proteomes" id="UP000326565">
    <property type="component" value="Unassembled WGS sequence"/>
</dbReference>
<evidence type="ECO:0000256" key="4">
    <source>
        <dbReference type="ARBA" id="ARBA00022989"/>
    </source>
</evidence>
<keyword evidence="5 6" id="KW-0472">Membrane</keyword>
<evidence type="ECO:0000256" key="6">
    <source>
        <dbReference type="SAM" id="Phobius"/>
    </source>
</evidence>
<evidence type="ECO:0000313" key="8">
    <source>
        <dbReference type="Proteomes" id="UP000326565"/>
    </source>
</evidence>
<evidence type="ECO:0000256" key="5">
    <source>
        <dbReference type="ARBA" id="ARBA00023136"/>
    </source>
</evidence>
<dbReference type="OrthoDB" id="3561359at2759"/>
<comment type="similarity">
    <text evidence="2">Belongs to the major facilitator superfamily.</text>
</comment>
<dbReference type="AlphaFoldDB" id="A0A5N5XD47"/>
<keyword evidence="8" id="KW-1185">Reference proteome</keyword>
<feature type="transmembrane region" description="Helical" evidence="6">
    <location>
        <begin position="12"/>
        <end position="37"/>
    </location>
</feature>
<feature type="transmembrane region" description="Helical" evidence="6">
    <location>
        <begin position="298"/>
        <end position="317"/>
    </location>
</feature>
<dbReference type="SUPFAM" id="SSF103473">
    <property type="entry name" value="MFS general substrate transporter"/>
    <property type="match status" value="1"/>
</dbReference>
<comment type="subcellular location">
    <subcellularLocation>
        <location evidence="1">Cell membrane</location>
        <topology evidence="1">Multi-pass membrane protein</topology>
    </subcellularLocation>
</comment>
<dbReference type="PANTHER" id="PTHR23502:SF7">
    <property type="entry name" value="DRUG_PROTON ANTIPORTER YHK8-RELATED"/>
    <property type="match status" value="1"/>
</dbReference>
<dbReference type="Pfam" id="PF07690">
    <property type="entry name" value="MFS_1"/>
    <property type="match status" value="1"/>
</dbReference>